<gene>
    <name evidence="9" type="ORF">RR48_11447</name>
</gene>
<dbReference type="Gene3D" id="1.20.1250.20">
    <property type="entry name" value="MFS general substrate transporter like domains"/>
    <property type="match status" value="1"/>
</dbReference>
<evidence type="ECO:0000313" key="10">
    <source>
        <dbReference type="Proteomes" id="UP000053240"/>
    </source>
</evidence>
<feature type="transmembrane region" description="Helical" evidence="7">
    <location>
        <begin position="1427"/>
        <end position="1448"/>
    </location>
</feature>
<dbReference type="PANTHER" id="PTHR23511">
    <property type="entry name" value="SYNAPTIC VESICLE GLYCOPROTEIN 2"/>
    <property type="match status" value="1"/>
</dbReference>
<feature type="transmembrane region" description="Helical" evidence="7">
    <location>
        <begin position="1176"/>
        <end position="1194"/>
    </location>
</feature>
<feature type="transmembrane region" description="Helical" evidence="7">
    <location>
        <begin position="1489"/>
        <end position="1508"/>
    </location>
</feature>
<feature type="transmembrane region" description="Helical" evidence="7">
    <location>
        <begin position="1403"/>
        <end position="1421"/>
    </location>
</feature>
<dbReference type="InterPro" id="IPR011701">
    <property type="entry name" value="MFS"/>
</dbReference>
<keyword evidence="4 7" id="KW-1133">Transmembrane helix</keyword>
<evidence type="ECO:0000256" key="4">
    <source>
        <dbReference type="ARBA" id="ARBA00022989"/>
    </source>
</evidence>
<feature type="transmembrane region" description="Helical" evidence="7">
    <location>
        <begin position="1046"/>
        <end position="1067"/>
    </location>
</feature>
<evidence type="ECO:0000259" key="8">
    <source>
        <dbReference type="PROSITE" id="PS50850"/>
    </source>
</evidence>
<keyword evidence="3 7" id="KW-0812">Transmembrane</keyword>
<feature type="domain" description="Major facilitator superfamily (MFS) profile" evidence="8">
    <location>
        <begin position="1044"/>
        <end position="1513"/>
    </location>
</feature>
<dbReference type="InParanoid" id="A0A194QN48"/>
<proteinExistence type="predicted"/>
<dbReference type="PROSITE" id="PS50850">
    <property type="entry name" value="MFS"/>
    <property type="match status" value="1"/>
</dbReference>
<evidence type="ECO:0000313" key="9">
    <source>
        <dbReference type="EMBL" id="KPJ06948.1"/>
    </source>
</evidence>
<dbReference type="SUPFAM" id="SSF103473">
    <property type="entry name" value="MFS general substrate transporter"/>
    <property type="match status" value="1"/>
</dbReference>
<evidence type="ECO:0000256" key="3">
    <source>
        <dbReference type="ARBA" id="ARBA00022692"/>
    </source>
</evidence>
<dbReference type="Proteomes" id="UP000053240">
    <property type="component" value="Unassembled WGS sequence"/>
</dbReference>
<dbReference type="GO" id="GO:0016020">
    <property type="term" value="C:membrane"/>
    <property type="evidence" value="ECO:0007669"/>
    <property type="project" value="UniProtKB-SubCell"/>
</dbReference>
<dbReference type="PANTHER" id="PTHR23511:SF35">
    <property type="entry name" value="MAJOR FACILITATOR SUPERFAMILY (MFS) PROFILE DOMAIN-CONTAINING PROTEIN"/>
    <property type="match status" value="1"/>
</dbReference>
<keyword evidence="5 7" id="KW-0472">Membrane</keyword>
<reference evidence="9 10" key="1">
    <citation type="journal article" date="2015" name="Nat. Commun.">
        <title>Outbred genome sequencing and CRISPR/Cas9 gene editing in butterflies.</title>
        <authorList>
            <person name="Li X."/>
            <person name="Fan D."/>
            <person name="Zhang W."/>
            <person name="Liu G."/>
            <person name="Zhang L."/>
            <person name="Zhao L."/>
            <person name="Fang X."/>
            <person name="Chen L."/>
            <person name="Dong Y."/>
            <person name="Chen Y."/>
            <person name="Ding Y."/>
            <person name="Zhao R."/>
            <person name="Feng M."/>
            <person name="Zhu Y."/>
            <person name="Feng Y."/>
            <person name="Jiang X."/>
            <person name="Zhu D."/>
            <person name="Xiang H."/>
            <person name="Feng X."/>
            <person name="Li S."/>
            <person name="Wang J."/>
            <person name="Zhang G."/>
            <person name="Kronforst M.R."/>
            <person name="Wang W."/>
        </authorList>
    </citation>
    <scope>NUCLEOTIDE SEQUENCE [LARGE SCALE GENOMIC DNA]</scope>
    <source>
        <strain evidence="9">Ya'a_city_454_Pm</strain>
        <tissue evidence="9">Whole body</tissue>
    </source>
</reference>
<organism evidence="9 10">
    <name type="scientific">Papilio machaon</name>
    <name type="common">Old World swallowtail butterfly</name>
    <dbReference type="NCBI Taxonomy" id="76193"/>
    <lineage>
        <taxon>Eukaryota</taxon>
        <taxon>Metazoa</taxon>
        <taxon>Ecdysozoa</taxon>
        <taxon>Arthropoda</taxon>
        <taxon>Hexapoda</taxon>
        <taxon>Insecta</taxon>
        <taxon>Pterygota</taxon>
        <taxon>Neoptera</taxon>
        <taxon>Endopterygota</taxon>
        <taxon>Lepidoptera</taxon>
        <taxon>Glossata</taxon>
        <taxon>Ditrysia</taxon>
        <taxon>Papilionoidea</taxon>
        <taxon>Papilionidae</taxon>
        <taxon>Papilioninae</taxon>
        <taxon>Papilio</taxon>
    </lineage>
</organism>
<evidence type="ECO:0000256" key="2">
    <source>
        <dbReference type="ARBA" id="ARBA00022448"/>
    </source>
</evidence>
<name>A0A194QN48_PAPMA</name>
<evidence type="ECO:0000256" key="6">
    <source>
        <dbReference type="SAM" id="MobiDB-lite"/>
    </source>
</evidence>
<feature type="transmembrane region" description="Helical" evidence="7">
    <location>
        <begin position="1308"/>
        <end position="1330"/>
    </location>
</feature>
<feature type="transmembrane region" description="Helical" evidence="7">
    <location>
        <begin position="1374"/>
        <end position="1391"/>
    </location>
</feature>
<feature type="transmembrane region" description="Helical" evidence="7">
    <location>
        <begin position="1112"/>
        <end position="1130"/>
    </location>
</feature>
<dbReference type="InterPro" id="IPR036259">
    <property type="entry name" value="MFS_trans_sf"/>
</dbReference>
<feature type="transmembrane region" description="Helical" evidence="7">
    <location>
        <begin position="1214"/>
        <end position="1234"/>
    </location>
</feature>
<dbReference type="CDD" id="cd06174">
    <property type="entry name" value="MFS"/>
    <property type="match status" value="1"/>
</dbReference>
<accession>A0A194QN48</accession>
<keyword evidence="10" id="KW-1185">Reference proteome</keyword>
<sequence>MNDVMEQIIESLAFEIEAVPNENKGQMSTNVYNDPINVKIRIRNKDQNKILKQGVISIPNKDNRMYSSCLGNQTEEDQFEFQRRCDTDNEQLVPIKSTSINDMNKRNFTLTKMYGNSDTRRMEKRTHKDILGECKPGGCLDPPYGEDKYSYVPKLIQMSRIDKNSNKRKSNEVAYKKPLNKNTNIKEKDEISYVSDKKDQLPISTNISLSSAKKSNSIITYPSISSCASLKMSNTQKIIQDNNNDSRLSHTSRENVETYFISPKKIKINKFQERTNGTDFGIEKHSFVKPLSLDQDILKESKPEILKNYENTHPEGVVVDSKMTIQSNNKSFEKIKINSRTELSSLADLSSLLNTKISLNLTKNDLTTKSSLTSLNNTIVSERPDADESSLKISLNPVTVSSASPKTIYKVESDTTILFTKNNVGQNKDPTKQKSSSKTFQQDQSFIPTKLDNGIEMSEHEKETNYKENGDELDPEFPIESEEVKLINEFSSIKSLGSNQSCSRQNENTKEITNPDLDVIIPNASIFLEKSSNNISIVDNYLAQNEDIKTLNQDLETPLTDMNPILNSNFSNVDTIKSISLIDKDNEPYLEQKYDHMLLNTKIDSKISSNDSINIASFQQQTETKSASLKAINEKHNSILSNEVNGAPIDMVDDGHINLTTLTGLKESHDQLIISHDNDLQISVKSDTDNNLTNETNPDKTTIRSVKSDIENSNLFIDSKYTELLRKIQSSPLATRSLTSMERDLNRYNTLKNYPTSETTDLDLASALETGHSDFVNADVTANSKSNEPVEVFTAVNNNLEQDNFTKKSKSGTNISLSINEHVKTPPPVELQHVIDNSEIQAQLSIDELTKFHKNENIINLNEILSTNEVNIQRSQETFVKLDKENESIPISNLDTSKDDETSGFYETSTTLIDDEKNKKENTDFMHSLSKDTNLKETIYLNMAFQSFYSGKDGNVIRTLDTTKNDVQRYEDDNILKLMTLVKLGDSPISIPIDREKKLLLQITKAKEKEDENQEITKIESISPKQDPKHKLVIFDEGIGWYNIKYCLVLALFLIAAIIEPIGYAYILPASKCDLNITDAQRGFLASVPYIGIVLTSFPWGYLVDTRGRKKSLILSSLAAGFFVVLSAFMPDFISFTVCKFMVALCLACPAATPYTFIGELVPLKYRDVTLSVTNAMQILGSVIVPCMYFWLIITPYKKQQVVKVDFGAYDFRPWRLLTIMFGFLFIIAALLLLRGPESPKYLLSQGRHEETLDLLKMIYSKNRKKSPDEFPIKSLKIDENVQKEKLRFLTSLKVQTLPLFKPPYLKWMALNSSIFFGILATANGLYVWVPDLINRVLMGDSEGATACEIIAQRLNTTGDDFVECDDSLDTTTFLINTVANFACAIIAIVASSTVKIIGKKTLLVAVLLIIGLFCALVNVVTQDILFVIFLSAMPVIALAIGPVNAYAVQIFPTHLRGMAVSLSMMIGRVGSIIGANIAGIMLNAACEVTFYFFGGILMCYYQLCILYQNIHKLAAQKYTLSTIAPILA</sequence>
<feature type="transmembrane region" description="Helical" evidence="7">
    <location>
        <begin position="1460"/>
        <end position="1483"/>
    </location>
</feature>
<evidence type="ECO:0000256" key="1">
    <source>
        <dbReference type="ARBA" id="ARBA00004141"/>
    </source>
</evidence>
<dbReference type="Pfam" id="PF07690">
    <property type="entry name" value="MFS_1"/>
    <property type="match status" value="2"/>
</dbReference>
<comment type="subcellular location">
    <subcellularLocation>
        <location evidence="1">Membrane</location>
        <topology evidence="1">Multi-pass membrane protein</topology>
    </subcellularLocation>
</comment>
<evidence type="ECO:0000256" key="7">
    <source>
        <dbReference type="SAM" id="Phobius"/>
    </source>
</evidence>
<feature type="compositionally biased region" description="Basic and acidic residues" evidence="6">
    <location>
        <begin position="457"/>
        <end position="470"/>
    </location>
</feature>
<feature type="transmembrane region" description="Helical" evidence="7">
    <location>
        <begin position="1142"/>
        <end position="1164"/>
    </location>
</feature>
<feature type="compositionally biased region" description="Polar residues" evidence="6">
    <location>
        <begin position="422"/>
        <end position="447"/>
    </location>
</feature>
<dbReference type="GO" id="GO:0022857">
    <property type="term" value="F:transmembrane transporter activity"/>
    <property type="evidence" value="ECO:0007669"/>
    <property type="project" value="InterPro"/>
</dbReference>
<evidence type="ECO:0000256" key="5">
    <source>
        <dbReference type="ARBA" id="ARBA00023136"/>
    </source>
</evidence>
<protein>
    <submittedName>
        <fullName evidence="9">Synaptic vesicle glycoprotein 2C</fullName>
    </submittedName>
</protein>
<dbReference type="InterPro" id="IPR020846">
    <property type="entry name" value="MFS_dom"/>
</dbReference>
<feature type="region of interest" description="Disordered" evidence="6">
    <location>
        <begin position="422"/>
        <end position="476"/>
    </location>
</feature>
<keyword evidence="2" id="KW-0813">Transport</keyword>
<dbReference type="EMBL" id="KQ461194">
    <property type="protein sequence ID" value="KPJ06948.1"/>
    <property type="molecule type" value="Genomic_DNA"/>
</dbReference>
<feature type="transmembrane region" description="Helical" evidence="7">
    <location>
        <begin position="1087"/>
        <end position="1105"/>
    </location>
</feature>